<comment type="caution">
    <text evidence="2">The sequence shown here is derived from an EMBL/GenBank/DDBJ whole genome shotgun (WGS) entry which is preliminary data.</text>
</comment>
<evidence type="ECO:0000256" key="1">
    <source>
        <dbReference type="SAM" id="MobiDB-lite"/>
    </source>
</evidence>
<feature type="region of interest" description="Disordered" evidence="1">
    <location>
        <begin position="66"/>
        <end position="85"/>
    </location>
</feature>
<sequence length="411" mass="46428">MNKRNNFQRTFQKTLDSYKVQNEDLINDLRPVTGNVGQKKCFGFYTDMYGNVIRLLPEERGEEYIGPGSYSPEKPSAPKKGTTISSNSKRTLWVNNSFPVGPPDHHQEIQSKKIPHVIQKKVNPKQDITFLSGNLEHSTWGTPPSRLLPKRRFPQFKFATETNSRPFASREVRNLFPANEDAFSKPSEFKSSNQSTITVSDNESAVFRENTTRFPDFYNTNPSPCHYNPKIIDSAKSTSLSPTWGEVDVDPPPEMPGPGAYNTYQTSSMGNGAKSIVPPPRSKYVPKELVPKRAPIVDREKFAPPPPGSYDPKPLENTKIPTIIHNRDNMVQNDWAMTPELLTRTPKVGSYDIAPKKRITGGVMSVMGHRNPLQDKLDREQDHSLQYSTPHSSLLKRTYNVKYYMAPGSSK</sequence>
<dbReference type="RefSeq" id="XP_068359086.1">
    <property type="nucleotide sequence ID" value="XM_068504788.1"/>
</dbReference>
<dbReference type="Proteomes" id="UP000179807">
    <property type="component" value="Unassembled WGS sequence"/>
</dbReference>
<gene>
    <name evidence="2" type="ORF">TRFO_26165</name>
</gene>
<dbReference type="EMBL" id="MLAK01000741">
    <property type="protein sequence ID" value="OHT05950.1"/>
    <property type="molecule type" value="Genomic_DNA"/>
</dbReference>
<organism evidence="2 3">
    <name type="scientific">Tritrichomonas foetus</name>
    <dbReference type="NCBI Taxonomy" id="1144522"/>
    <lineage>
        <taxon>Eukaryota</taxon>
        <taxon>Metamonada</taxon>
        <taxon>Parabasalia</taxon>
        <taxon>Tritrichomonadida</taxon>
        <taxon>Tritrichomonadidae</taxon>
        <taxon>Tritrichomonas</taxon>
    </lineage>
</organism>
<protein>
    <submittedName>
        <fullName evidence="2">Uncharacterized protein</fullName>
    </submittedName>
</protein>
<evidence type="ECO:0000313" key="3">
    <source>
        <dbReference type="Proteomes" id="UP000179807"/>
    </source>
</evidence>
<evidence type="ECO:0000313" key="2">
    <source>
        <dbReference type="EMBL" id="OHT05950.1"/>
    </source>
</evidence>
<name>A0A1J4K8F7_9EUKA</name>
<dbReference type="VEuPathDB" id="TrichDB:TRFO_26165"/>
<dbReference type="AlphaFoldDB" id="A0A1J4K8F7"/>
<dbReference type="Pfam" id="PF07004">
    <property type="entry name" value="SHIPPO-rpt"/>
    <property type="match status" value="2"/>
</dbReference>
<dbReference type="GeneID" id="94839492"/>
<dbReference type="OrthoDB" id="10580638at2759"/>
<proteinExistence type="predicted"/>
<reference evidence="2" key="1">
    <citation type="submission" date="2016-10" db="EMBL/GenBank/DDBJ databases">
        <authorList>
            <person name="Benchimol M."/>
            <person name="Almeida L.G."/>
            <person name="Vasconcelos A.T."/>
            <person name="Perreira-Neves A."/>
            <person name="Rosa I.A."/>
            <person name="Tasca T."/>
            <person name="Bogo M.R."/>
            <person name="de Souza W."/>
        </authorList>
    </citation>
    <scope>NUCLEOTIDE SEQUENCE [LARGE SCALE GENOMIC DNA]</scope>
    <source>
        <strain evidence="2">K</strain>
    </source>
</reference>
<keyword evidence="3" id="KW-1185">Reference proteome</keyword>
<dbReference type="InterPro" id="IPR010736">
    <property type="entry name" value="SHIPPO-rpt"/>
</dbReference>
<accession>A0A1J4K8F7</accession>